<name>A0A0W0FSD5_MONRR</name>
<proteinExistence type="predicted"/>
<dbReference type="SMART" id="SM00028">
    <property type="entry name" value="TPR"/>
    <property type="match status" value="4"/>
</dbReference>
<dbReference type="GO" id="GO:0005737">
    <property type="term" value="C:cytoplasm"/>
    <property type="evidence" value="ECO:0007669"/>
    <property type="project" value="TreeGrafter"/>
</dbReference>
<feature type="compositionally biased region" description="Low complexity" evidence="5">
    <location>
        <begin position="880"/>
        <end position="895"/>
    </location>
</feature>
<dbReference type="InterPro" id="IPR011990">
    <property type="entry name" value="TPR-like_helical_dom_sf"/>
</dbReference>
<comment type="caution">
    <text evidence="7">The sequence shown here is derived from an EMBL/GenBank/DDBJ whole genome shotgun (WGS) entry which is preliminary data.</text>
</comment>
<dbReference type="InterPro" id="IPR019734">
    <property type="entry name" value="TPR_rpt"/>
</dbReference>
<dbReference type="PANTHER" id="PTHR12792:SF0">
    <property type="entry name" value="SEPARIN"/>
    <property type="match status" value="1"/>
</dbReference>
<dbReference type="GO" id="GO:0004197">
    <property type="term" value="F:cysteine-type endopeptidase activity"/>
    <property type="evidence" value="ECO:0007669"/>
    <property type="project" value="InterPro"/>
</dbReference>
<feature type="compositionally biased region" description="Basic residues" evidence="5">
    <location>
        <begin position="896"/>
        <end position="908"/>
    </location>
</feature>
<evidence type="ECO:0000313" key="8">
    <source>
        <dbReference type="Proteomes" id="UP000054988"/>
    </source>
</evidence>
<feature type="region of interest" description="Disordered" evidence="5">
    <location>
        <begin position="1"/>
        <end position="21"/>
    </location>
</feature>
<organism evidence="7 8">
    <name type="scientific">Moniliophthora roreri</name>
    <name type="common">Frosty pod rot fungus</name>
    <name type="synonym">Monilia roreri</name>
    <dbReference type="NCBI Taxonomy" id="221103"/>
    <lineage>
        <taxon>Eukaryota</taxon>
        <taxon>Fungi</taxon>
        <taxon>Dikarya</taxon>
        <taxon>Basidiomycota</taxon>
        <taxon>Agaricomycotina</taxon>
        <taxon>Agaricomycetes</taxon>
        <taxon>Agaricomycetidae</taxon>
        <taxon>Agaricales</taxon>
        <taxon>Marasmiineae</taxon>
        <taxon>Marasmiaceae</taxon>
        <taxon>Moniliophthora</taxon>
    </lineage>
</organism>
<dbReference type="PROSITE" id="PS51700">
    <property type="entry name" value="SEPARIN"/>
    <property type="match status" value="1"/>
</dbReference>
<feature type="region of interest" description="Disordered" evidence="5">
    <location>
        <begin position="879"/>
        <end position="921"/>
    </location>
</feature>
<dbReference type="EMBL" id="LATX01001698">
    <property type="protein sequence ID" value="KTB39234.1"/>
    <property type="molecule type" value="Genomic_DNA"/>
</dbReference>
<dbReference type="Proteomes" id="UP000054988">
    <property type="component" value="Unassembled WGS sequence"/>
</dbReference>
<dbReference type="EC" id="3.4.22.49" evidence="2"/>
<keyword evidence="3" id="KW-0378">Hydrolase</keyword>
<dbReference type="eggNOG" id="KOG1849">
    <property type="taxonomic scope" value="Eukaryota"/>
</dbReference>
<accession>A0A0W0FSD5</accession>
<comment type="catalytic activity">
    <reaction evidence="1">
        <text>All bonds known to be hydrolyzed by this endopeptidase have arginine in P1 and an acidic residue in P4. P6 is often occupied by an acidic residue or by a hydroxy-amino-acid residue, the phosphorylation of which enhances cleavage.</text>
        <dbReference type="EC" id="3.4.22.49"/>
    </reaction>
</comment>
<dbReference type="PANTHER" id="PTHR12792">
    <property type="entry name" value="EXTRA SPINDLE POLES 1-RELATED"/>
    <property type="match status" value="1"/>
</dbReference>
<feature type="domain" description="Peptidase C50" evidence="6">
    <location>
        <begin position="1907"/>
        <end position="2004"/>
    </location>
</feature>
<dbReference type="InterPro" id="IPR030397">
    <property type="entry name" value="SEPARIN_core_dom"/>
</dbReference>
<keyword evidence="4" id="KW-0159">Chromosome partition</keyword>
<evidence type="ECO:0000259" key="6">
    <source>
        <dbReference type="PROSITE" id="PS51700"/>
    </source>
</evidence>
<dbReference type="GO" id="GO:0072686">
    <property type="term" value="C:mitotic spindle"/>
    <property type="evidence" value="ECO:0007669"/>
    <property type="project" value="TreeGrafter"/>
</dbReference>
<evidence type="ECO:0000313" key="7">
    <source>
        <dbReference type="EMBL" id="KTB39234.1"/>
    </source>
</evidence>
<dbReference type="GO" id="GO:0005634">
    <property type="term" value="C:nucleus"/>
    <property type="evidence" value="ECO:0007669"/>
    <property type="project" value="InterPro"/>
</dbReference>
<evidence type="ECO:0000256" key="5">
    <source>
        <dbReference type="SAM" id="MobiDB-lite"/>
    </source>
</evidence>
<evidence type="ECO:0000256" key="3">
    <source>
        <dbReference type="ARBA" id="ARBA00022801"/>
    </source>
</evidence>
<evidence type="ECO:0000256" key="1">
    <source>
        <dbReference type="ARBA" id="ARBA00000451"/>
    </source>
</evidence>
<dbReference type="GO" id="GO:0044732">
    <property type="term" value="C:mitotic spindle pole body"/>
    <property type="evidence" value="ECO:0007669"/>
    <property type="project" value="TreeGrafter"/>
</dbReference>
<evidence type="ECO:0000256" key="4">
    <source>
        <dbReference type="ARBA" id="ARBA00022829"/>
    </source>
</evidence>
<dbReference type="Pfam" id="PF03568">
    <property type="entry name" value="Separin_C"/>
    <property type="match status" value="1"/>
</dbReference>
<gene>
    <name evidence="7" type="ORF">WG66_8194</name>
</gene>
<protein>
    <recommendedName>
        <fullName evidence="2">separase</fullName>
        <ecNumber evidence="2">3.4.22.49</ecNumber>
    </recommendedName>
</protein>
<dbReference type="Gene3D" id="1.25.40.10">
    <property type="entry name" value="Tetratricopeptide repeat domain"/>
    <property type="match status" value="1"/>
</dbReference>
<dbReference type="GO" id="GO:0006508">
    <property type="term" value="P:proteolysis"/>
    <property type="evidence" value="ECO:0007669"/>
    <property type="project" value="InterPro"/>
</dbReference>
<dbReference type="InterPro" id="IPR005314">
    <property type="entry name" value="Peptidase_C50"/>
</dbReference>
<evidence type="ECO:0000256" key="2">
    <source>
        <dbReference type="ARBA" id="ARBA00012489"/>
    </source>
</evidence>
<reference evidence="7 8" key="1">
    <citation type="submission" date="2015-12" db="EMBL/GenBank/DDBJ databases">
        <title>Draft genome sequence of Moniliophthora roreri, the causal agent of frosty pod rot of cacao.</title>
        <authorList>
            <person name="Aime M.C."/>
            <person name="Diaz-Valderrama J.R."/>
            <person name="Kijpornyongpan T."/>
            <person name="Phillips-Mora W."/>
        </authorList>
    </citation>
    <scope>NUCLEOTIDE SEQUENCE [LARGE SCALE GENOMIC DNA]</scope>
    <source>
        <strain evidence="7 8">MCA 2952</strain>
    </source>
</reference>
<dbReference type="GO" id="GO:0051307">
    <property type="term" value="P:meiotic chromosome separation"/>
    <property type="evidence" value="ECO:0007669"/>
    <property type="project" value="TreeGrafter"/>
</dbReference>
<sequence length="2098" mass="234297">MPSTAPTKRQTSRKAPLKPTVKVAPVSTEQLAEKLATLVVSNSKGKQKAKVGLSAEEERAQSMHCVNSASQHLSSLVKSGWKSSEPKSTIYKSATESALSAAKHLEILRKQSPDDIDTERAAISVLGKLVALELYDHAFQALKATHPRINAFAGSAEQSAATSNHLLSLPIPTEPPTDPILLNLISTYLINAIIVISHHFTNTSRSSATQASLTLQSFCSALTSTPTLLAWMPTLSALPAKHIDSLLTKSYTVINKLAQFNSKENPETVFRIRMYAIKCLAFTSPGIIGSDSLWNQAIKFTSEYAKSKIASGAPSETESANVILTSYNEMVAITEKRADRASFMSGKGFLNFCESWTSFANRAGDLESLDKIGAFIHSVSMLSSASRQSSDTNPVPATSNGRHLDVEAANLYTTLAQVASVLGQEQAAIDDTVITRFNEWTSTVQQSPIVEILSQSTENKNLERIVSKVERALEKCRRGAIKILDQGDNASAFTNVTRKFVDVVIGVLEQTLRRMFRVEFVPQVLDALFVVARTTLSVSDPRTYTAAYDYLDRAVALLNVDGEQSESQNLDSANYARCISGAFHNLAGTLYQAGRYGSTIPFLKEGCRLGVKAMELRTLCGQVESGEQGVSKKDPWKQLEEQLWRRWQLLALCYTKIGDRKPAFDALLRCIEAFPYVESIFSDRVHREPMSTLFDYSPAVKELAGIVDRVSYIGACELLLPAEKFSLRCVDIASAGVKGALVERQLESLDAHRHKEGMTDIIPRLMMDAFSEYQVLNMPVRCTRVCVRALSFAYYAGVEAIKAFGTPSEVGEKVQSLLNEDLGQDQRLSGFVPEYRAAIHLWLGLHAHRRQDPRQFSLLESHSEEACKYLQHLVDPQPLSPIASKSAKPSSASKKPPTRRLKPPKTRAKAPVTPKPRARAASQDIPVNTITNAEKPAAATPLTLDSLQKLLEALRLMALNLRKIRVLDIARKLSKHYVGMTDDGYIVSSSLLAREYLLLGKFHRSKKIFEHAQAAIQKNVCSEHTAVTFLLHFAELCAFNGDLPHGLELYGQAQKIASKVVDDAQSSVQKIQARVMRIERIAMAGHVLAMVSSIQNDTTASLKWLLQSLRLWNRAWEFFSRLQSTPSRAAKSAEDFNPFEDSSLRDALPVVTPQTTEPKKIYARKSSMSGLEWRIGQGLLQTMSTLAQTYFTRGSSREAQYFSEQARELAEALNAPAFVCRATTRVQEIQMYEGQLIDPTRLEALDALLERSTCVDTADVRRLRGDFEQRGARLVDAQQHYEAALRALEEFDGLFGKLDGIEFGPRHSLGSSHGTDLLTPTLLIRILREHIWLLRDEDDDRFDELLNRFLAIPSSLQSQAEKDALIAKLTLHDVYRRSRIDMFLSSIGETTVALPMGTSSTFAASLSPSLQEILRNLEDAEKLFWSQLLALGDTGYVPDVRSAIVSIALIRAFQASLGRSELESSRLMAGLLDASAAITLRREMLEVINLKFPLPVSQDDLSWPTVESDDVLVYRPRPRRQLSLESSDDEEVDMDESSLTKYWESVRQRYRSFMLDEETLSSPITNELPPHWTVVHITITDDRKTLFISRQRGGRETKDRPLMFCIPLQGRRESPDDDSEHQLTFEDAIEEFSDIIRLSNETTKVAASIRNDQAARAKWWKERGTLDTRLQELLENIEFCWLGAFKTILSKNTYLSQEGIANLRIQFDRVFQQGLRLQDRKTKEKALGHGKAPSESWGPNRVTLDDALVECFSTLSPECRNEELEDLVYLVLDLYQFHGVPVAIAEIDVDQVVVDLRTVLQEHAAKSKPTSQPRRPGAFGHQSSLSTTMVNEDEHLFLVLDKNIQGLPWESIPALRGRSVSRIPCTSFLIDRLHFTQWRREHEPSGSVKGKLSVSASTMIDRALVDPRQGYYIMNPSGDLRRTEERFKPWIKEMENIGWQGVSGRAPSELEVLRALEQNDLVVYFGHGGAEQYVRSHKIRHLRRCAAVMLWGCSSGFLKDMGDFDRIGTPLNYMLAGCPTLVANLWDVTDKDIDAFSQSVFDKLQLNANSIRVKRKGTTEAPLKETSVVEAVARSREVCKLKYLTGAAPVVYGIPYYL</sequence>